<evidence type="ECO:0000256" key="2">
    <source>
        <dbReference type="ARBA" id="ARBA00022692"/>
    </source>
</evidence>
<proteinExistence type="predicted"/>
<dbReference type="InterPro" id="IPR030185">
    <property type="entry name" value="Mae1"/>
</dbReference>
<feature type="transmembrane region" description="Helical" evidence="5">
    <location>
        <begin position="237"/>
        <end position="259"/>
    </location>
</feature>
<feature type="transmembrane region" description="Helical" evidence="5">
    <location>
        <begin position="136"/>
        <end position="156"/>
    </location>
</feature>
<feature type="transmembrane region" description="Helical" evidence="5">
    <location>
        <begin position="168"/>
        <end position="187"/>
    </location>
</feature>
<feature type="transmembrane region" description="Helical" evidence="5">
    <location>
        <begin position="207"/>
        <end position="225"/>
    </location>
</feature>
<evidence type="ECO:0000256" key="1">
    <source>
        <dbReference type="ARBA" id="ARBA00004141"/>
    </source>
</evidence>
<evidence type="ECO:0000256" key="4">
    <source>
        <dbReference type="ARBA" id="ARBA00023136"/>
    </source>
</evidence>
<evidence type="ECO:0000313" key="7">
    <source>
        <dbReference type="Proteomes" id="UP000244855"/>
    </source>
</evidence>
<keyword evidence="4 5" id="KW-0472">Membrane</keyword>
<dbReference type="STRING" id="97972.A0A2V1EFF4"/>
<dbReference type="OrthoDB" id="2901184at2759"/>
<sequence>MEERDRDNERKEGGRKVGLRDRLRHFTWAWFTSTMSTGGLSLLLAETPHKFHGLHTIGIIVFIFDLVLFACLCACMTIRAIVDFRRFKESFHHPPEAFFFGAFWLSLNTIFSNIQLYGITYGPCGSWLVTTLYVLYWIYAACSIVTSVGLYWGFIVRHKIHPVPFNPTWFLAGYSAMLTGTLASIIAESQPEARRMTILVSGLTFQGFGWMLSFLLTIMYVYNLVEHGLPPPSVRPGMFIPVGAASFTVIVFIGFSNALPTSYGFFAAHPSAAETLHTLAVFSSIFLWMLSFWIFVLAVLGCLNGMRQMRFALPWWALIFPNVGFTLATVNIGQELGSEGILWVGSAMTILLFVTWLIVVVACARAVVKGQILWPGKDEDKTMFKDDQ</sequence>
<dbReference type="GO" id="GO:0016020">
    <property type="term" value="C:membrane"/>
    <property type="evidence" value="ECO:0007669"/>
    <property type="project" value="UniProtKB-SubCell"/>
</dbReference>
<feature type="transmembrane region" description="Helical" evidence="5">
    <location>
        <begin position="97"/>
        <end position="116"/>
    </location>
</feature>
<protein>
    <recommendedName>
        <fullName evidence="8">C4-dicarboxylate transporter/malic acid transport protein</fullName>
    </recommendedName>
</protein>
<evidence type="ECO:0000256" key="5">
    <source>
        <dbReference type="SAM" id="Phobius"/>
    </source>
</evidence>
<comment type="subcellular location">
    <subcellularLocation>
        <location evidence="1">Membrane</location>
        <topology evidence="1">Multi-pass membrane protein</topology>
    </subcellularLocation>
</comment>
<reference evidence="6 7" key="1">
    <citation type="journal article" date="2018" name="Sci. Rep.">
        <title>Comparative genomics provides insights into the lifestyle and reveals functional heterogeneity of dark septate endophytic fungi.</title>
        <authorList>
            <person name="Knapp D.G."/>
            <person name="Nemeth J.B."/>
            <person name="Barry K."/>
            <person name="Hainaut M."/>
            <person name="Henrissat B."/>
            <person name="Johnson J."/>
            <person name="Kuo A."/>
            <person name="Lim J.H.P."/>
            <person name="Lipzen A."/>
            <person name="Nolan M."/>
            <person name="Ohm R.A."/>
            <person name="Tamas L."/>
            <person name="Grigoriev I.V."/>
            <person name="Spatafora J.W."/>
            <person name="Nagy L.G."/>
            <person name="Kovacs G.M."/>
        </authorList>
    </citation>
    <scope>NUCLEOTIDE SEQUENCE [LARGE SCALE GENOMIC DNA]</scope>
    <source>
        <strain evidence="6 7">DSE2036</strain>
    </source>
</reference>
<dbReference type="PANTHER" id="PTHR31162">
    <property type="entry name" value="MALIC ACID TRANSPORT PROTEIN-RELATED"/>
    <property type="match status" value="1"/>
</dbReference>
<name>A0A2V1EFF4_9PLEO</name>
<feature type="transmembrane region" description="Helical" evidence="5">
    <location>
        <begin position="57"/>
        <end position="76"/>
    </location>
</feature>
<feature type="transmembrane region" description="Helical" evidence="5">
    <location>
        <begin position="279"/>
        <end position="303"/>
    </location>
</feature>
<dbReference type="InterPro" id="IPR038665">
    <property type="entry name" value="Voltage-dep_anion_channel_sf"/>
</dbReference>
<dbReference type="Gene3D" id="1.50.10.150">
    <property type="entry name" value="Voltage-dependent anion channel"/>
    <property type="match status" value="1"/>
</dbReference>
<evidence type="ECO:0000256" key="3">
    <source>
        <dbReference type="ARBA" id="ARBA00022989"/>
    </source>
</evidence>
<dbReference type="InterPro" id="IPR004695">
    <property type="entry name" value="SLAC1/Mae1/Ssu1/TehA"/>
</dbReference>
<feature type="transmembrane region" description="Helical" evidence="5">
    <location>
        <begin position="25"/>
        <end position="45"/>
    </location>
</feature>
<organism evidence="6 7">
    <name type="scientific">Periconia macrospinosa</name>
    <dbReference type="NCBI Taxonomy" id="97972"/>
    <lineage>
        <taxon>Eukaryota</taxon>
        <taxon>Fungi</taxon>
        <taxon>Dikarya</taxon>
        <taxon>Ascomycota</taxon>
        <taxon>Pezizomycotina</taxon>
        <taxon>Dothideomycetes</taxon>
        <taxon>Pleosporomycetidae</taxon>
        <taxon>Pleosporales</taxon>
        <taxon>Massarineae</taxon>
        <taxon>Periconiaceae</taxon>
        <taxon>Periconia</taxon>
    </lineage>
</organism>
<accession>A0A2V1EFF4</accession>
<dbReference type="AlphaFoldDB" id="A0A2V1EFF4"/>
<dbReference type="PANTHER" id="PTHR31162:SF0">
    <property type="entry name" value="MALIC ACID TRANSPORT PROTEIN"/>
    <property type="match status" value="1"/>
</dbReference>
<keyword evidence="7" id="KW-1185">Reference proteome</keyword>
<gene>
    <name evidence="6" type="ORF">DM02DRAFT_607857</name>
</gene>
<keyword evidence="3 5" id="KW-1133">Transmembrane helix</keyword>
<feature type="transmembrane region" description="Helical" evidence="5">
    <location>
        <begin position="315"/>
        <end position="334"/>
    </location>
</feature>
<evidence type="ECO:0000313" key="6">
    <source>
        <dbReference type="EMBL" id="PVI08464.1"/>
    </source>
</evidence>
<dbReference type="GO" id="GO:0015140">
    <property type="term" value="F:malate transmembrane transporter activity"/>
    <property type="evidence" value="ECO:0007669"/>
    <property type="project" value="InterPro"/>
</dbReference>
<feature type="transmembrane region" description="Helical" evidence="5">
    <location>
        <begin position="340"/>
        <end position="368"/>
    </location>
</feature>
<dbReference type="Pfam" id="PF03595">
    <property type="entry name" value="SLAC1"/>
    <property type="match status" value="1"/>
</dbReference>
<keyword evidence="2 5" id="KW-0812">Transmembrane</keyword>
<dbReference type="CDD" id="cd09317">
    <property type="entry name" value="TDT_Mae1_like"/>
    <property type="match status" value="1"/>
</dbReference>
<dbReference type="Proteomes" id="UP000244855">
    <property type="component" value="Unassembled WGS sequence"/>
</dbReference>
<dbReference type="EMBL" id="KZ805300">
    <property type="protein sequence ID" value="PVI08464.1"/>
    <property type="molecule type" value="Genomic_DNA"/>
</dbReference>
<evidence type="ECO:0008006" key="8">
    <source>
        <dbReference type="Google" id="ProtNLM"/>
    </source>
</evidence>